<sequence>MTERKKSASERRAQNQASASAAYKKELEKFFSGQEVSGRLANLKDELKPEEGSAEAEWLAELEGLRKADFRGFVKDATAFVRAGKKLPNDEELLVRFLDHPSESITIKTLEHIVPILERKAWKKPAPLKNRLTTLSLAAEDPKTHALIAQIEAILG</sequence>
<protein>
    <submittedName>
        <fullName evidence="2">Uncharacterized protein</fullName>
    </submittedName>
</protein>
<accession>A0A5B8XS63</accession>
<keyword evidence="3" id="KW-1185">Reference proteome</keyword>
<feature type="region of interest" description="Disordered" evidence="1">
    <location>
        <begin position="1"/>
        <end position="20"/>
    </location>
</feature>
<evidence type="ECO:0000313" key="2">
    <source>
        <dbReference type="EMBL" id="QED28355.1"/>
    </source>
</evidence>
<dbReference type="KEGG" id="bbae:FRD01_14165"/>
<feature type="compositionally biased region" description="Basic and acidic residues" evidence="1">
    <location>
        <begin position="1"/>
        <end position="13"/>
    </location>
</feature>
<dbReference type="EMBL" id="CP042467">
    <property type="protein sequence ID" value="QED28355.1"/>
    <property type="molecule type" value="Genomic_DNA"/>
</dbReference>
<evidence type="ECO:0000313" key="3">
    <source>
        <dbReference type="Proteomes" id="UP000321595"/>
    </source>
</evidence>
<dbReference type="Proteomes" id="UP000321595">
    <property type="component" value="Chromosome"/>
</dbReference>
<organism evidence="2 3">
    <name type="scientific">Microvenator marinus</name>
    <dbReference type="NCBI Taxonomy" id="2600177"/>
    <lineage>
        <taxon>Bacteria</taxon>
        <taxon>Deltaproteobacteria</taxon>
        <taxon>Bradymonadales</taxon>
        <taxon>Microvenatoraceae</taxon>
        <taxon>Microvenator</taxon>
    </lineage>
</organism>
<reference evidence="2 3" key="1">
    <citation type="submission" date="2019-08" db="EMBL/GenBank/DDBJ databases">
        <authorList>
            <person name="Liang Q."/>
        </authorList>
    </citation>
    <scope>NUCLEOTIDE SEQUENCE [LARGE SCALE GENOMIC DNA]</scope>
    <source>
        <strain evidence="2 3">V1718</strain>
    </source>
</reference>
<dbReference type="AlphaFoldDB" id="A0A5B8XS63"/>
<gene>
    <name evidence="2" type="ORF">FRD01_14165</name>
</gene>
<evidence type="ECO:0000256" key="1">
    <source>
        <dbReference type="SAM" id="MobiDB-lite"/>
    </source>
</evidence>
<proteinExistence type="predicted"/>
<dbReference type="RefSeq" id="WP_146960706.1">
    <property type="nucleotide sequence ID" value="NZ_CP042467.1"/>
</dbReference>
<name>A0A5B8XS63_9DELT</name>